<dbReference type="PANTHER" id="PTHR34653">
    <property type="match status" value="1"/>
</dbReference>
<gene>
    <name evidence="4 6" type="primary">fliE</name>
    <name evidence="6" type="ORF">AB4Y30_07245</name>
</gene>
<name>A0AB39HUK7_9BACI</name>
<dbReference type="EMBL" id="CP162599">
    <property type="protein sequence ID" value="XDK34135.1"/>
    <property type="molecule type" value="Genomic_DNA"/>
</dbReference>
<dbReference type="NCBIfam" id="TIGR00205">
    <property type="entry name" value="fliE"/>
    <property type="match status" value="1"/>
</dbReference>
<dbReference type="PRINTS" id="PR01006">
    <property type="entry name" value="FLGHOOKFLIE"/>
</dbReference>
<dbReference type="PANTHER" id="PTHR34653:SF1">
    <property type="entry name" value="FLAGELLAR HOOK-BASAL BODY COMPLEX PROTEIN FLIE"/>
    <property type="match status" value="1"/>
</dbReference>
<evidence type="ECO:0000256" key="5">
    <source>
        <dbReference type="NCBIfam" id="TIGR00205"/>
    </source>
</evidence>
<protein>
    <recommendedName>
        <fullName evidence="4 5">Flagellar hook-basal body complex protein FliE</fullName>
    </recommendedName>
</protein>
<dbReference type="GO" id="GO:0071973">
    <property type="term" value="P:bacterial-type flagellum-dependent cell motility"/>
    <property type="evidence" value="ECO:0007669"/>
    <property type="project" value="InterPro"/>
</dbReference>
<dbReference type="GO" id="GO:0005198">
    <property type="term" value="F:structural molecule activity"/>
    <property type="evidence" value="ECO:0007669"/>
    <property type="project" value="UniProtKB-UniRule"/>
</dbReference>
<dbReference type="Pfam" id="PF02049">
    <property type="entry name" value="FliE"/>
    <property type="match status" value="1"/>
</dbReference>
<evidence type="ECO:0000313" key="6">
    <source>
        <dbReference type="EMBL" id="XDK34135.1"/>
    </source>
</evidence>
<evidence type="ECO:0000256" key="1">
    <source>
        <dbReference type="ARBA" id="ARBA00004117"/>
    </source>
</evidence>
<keyword evidence="3 4" id="KW-0975">Bacterial flagellum</keyword>
<dbReference type="GO" id="GO:0009425">
    <property type="term" value="C:bacterial-type flagellum basal body"/>
    <property type="evidence" value="ECO:0007669"/>
    <property type="project" value="UniProtKB-SubCell"/>
</dbReference>
<accession>A0AB39HUK7</accession>
<comment type="similarity">
    <text evidence="2 4">Belongs to the FliE family.</text>
</comment>
<comment type="subcellular location">
    <subcellularLocation>
        <location evidence="1 4">Bacterial flagellum basal body</location>
    </subcellularLocation>
</comment>
<evidence type="ECO:0000256" key="2">
    <source>
        <dbReference type="ARBA" id="ARBA00009272"/>
    </source>
</evidence>
<evidence type="ECO:0000256" key="3">
    <source>
        <dbReference type="ARBA" id="ARBA00023143"/>
    </source>
</evidence>
<dbReference type="AlphaFoldDB" id="A0AB39HUK7"/>
<organism evidence="6">
    <name type="scientific">Ornithinibacillus sp. 4-3</name>
    <dbReference type="NCBI Taxonomy" id="3231488"/>
    <lineage>
        <taxon>Bacteria</taxon>
        <taxon>Bacillati</taxon>
        <taxon>Bacillota</taxon>
        <taxon>Bacilli</taxon>
        <taxon>Bacillales</taxon>
        <taxon>Bacillaceae</taxon>
        <taxon>Ornithinibacillus</taxon>
    </lineage>
</organism>
<dbReference type="HAMAP" id="MF_00724">
    <property type="entry name" value="FliE"/>
    <property type="match status" value="1"/>
</dbReference>
<proteinExistence type="inferred from homology"/>
<dbReference type="InterPro" id="IPR001624">
    <property type="entry name" value="FliE"/>
</dbReference>
<dbReference type="GO" id="GO:0003774">
    <property type="term" value="F:cytoskeletal motor activity"/>
    <property type="evidence" value="ECO:0007669"/>
    <property type="project" value="InterPro"/>
</dbReference>
<sequence length="100" mass="11073">MPNEIAGVSNVQLPLMKSNAVTTPTETQVDFGKVFKGALENLDNMQKASDAKTEALIRGDIDDLHDVMITAQKASLTLETTVQIHRRVIDAYNDVMRMQL</sequence>
<dbReference type="RefSeq" id="WP_368654812.1">
    <property type="nucleotide sequence ID" value="NZ_CP162599.1"/>
</dbReference>
<keyword evidence="6" id="KW-0282">Flagellum</keyword>
<reference evidence="6" key="1">
    <citation type="submission" date="2024-07" db="EMBL/GenBank/DDBJ databases">
        <title>Halotolerant mesophilic bacterium Ornithinibacillus sp. 4-3, sp. nov., isolated from soil.</title>
        <authorList>
            <person name="Sidarenka A.V."/>
            <person name="Guliayeva D.E."/>
            <person name="Leanovich S.I."/>
            <person name="Hileuskaya K.S."/>
            <person name="Akhremchuk A.E."/>
            <person name="Sikolenko M.A."/>
            <person name="Valentovich L.N."/>
        </authorList>
    </citation>
    <scope>NUCLEOTIDE SEQUENCE</scope>
    <source>
        <strain evidence="6">4-3</strain>
    </source>
</reference>
<evidence type="ECO:0000256" key="4">
    <source>
        <dbReference type="HAMAP-Rule" id="MF_00724"/>
    </source>
</evidence>
<keyword evidence="6" id="KW-0969">Cilium</keyword>
<keyword evidence="6" id="KW-0966">Cell projection</keyword>